<reference evidence="8 9" key="1">
    <citation type="submission" date="2020-07" db="EMBL/GenBank/DDBJ databases">
        <title>Sequencing the genomes of 1000 actinobacteria strains.</title>
        <authorList>
            <person name="Klenk H.-P."/>
        </authorList>
    </citation>
    <scope>NUCLEOTIDE SEQUENCE [LARGE SCALE GENOMIC DNA]</scope>
    <source>
        <strain evidence="8 9">CXB654</strain>
    </source>
</reference>
<keyword evidence="5 7" id="KW-1133">Transmembrane helix</keyword>
<proteinExistence type="inferred from homology"/>
<feature type="transmembrane region" description="Helical" evidence="7">
    <location>
        <begin position="112"/>
        <end position="134"/>
    </location>
</feature>
<evidence type="ECO:0000256" key="6">
    <source>
        <dbReference type="ARBA" id="ARBA00023136"/>
    </source>
</evidence>
<keyword evidence="9" id="KW-1185">Reference proteome</keyword>
<feature type="transmembrane region" description="Helical" evidence="7">
    <location>
        <begin position="232"/>
        <end position="253"/>
    </location>
</feature>
<evidence type="ECO:0000256" key="7">
    <source>
        <dbReference type="SAM" id="Phobius"/>
    </source>
</evidence>
<dbReference type="GO" id="GO:0070069">
    <property type="term" value="C:cytochrome complex"/>
    <property type="evidence" value="ECO:0007669"/>
    <property type="project" value="TreeGrafter"/>
</dbReference>
<dbReference type="GO" id="GO:0005886">
    <property type="term" value="C:plasma membrane"/>
    <property type="evidence" value="ECO:0007669"/>
    <property type="project" value="UniProtKB-SubCell"/>
</dbReference>
<organism evidence="8 9">
    <name type="scientific">Spinactinospora alkalitolerans</name>
    <dbReference type="NCBI Taxonomy" id="687207"/>
    <lineage>
        <taxon>Bacteria</taxon>
        <taxon>Bacillati</taxon>
        <taxon>Actinomycetota</taxon>
        <taxon>Actinomycetes</taxon>
        <taxon>Streptosporangiales</taxon>
        <taxon>Nocardiopsidaceae</taxon>
        <taxon>Spinactinospora</taxon>
    </lineage>
</organism>
<sequence>MESLAVVFLAGLVVGYFVLAGCDIGLGMLMPYLARGSAERRRVASAIAPYFLGTEVWLVAAVGVVAAAFPELKSAVVVQQWPVFVALLAGWLWRDAGLWFRARVDARRWHGFWDAAVVAGSWTLALCWGLVLAALLGGTAFSVFGVVCAIAVALLFALRGAAFGAERLVPADESAVVPPHPLPTARAAAAVAPGSAAAPVAAAASPAAPVAVSASAADPAESADVAAQATRVLARAALGAVVLAIGAAVLSGGTAVGRPLSAVVVLTVLVTALASTSGLSGPRWSRHTSALAMAVPPLLVASAVELPGLESEPATLALVGAGVAPLLPVMVIGQIWLYRILRRPAVASGFFA</sequence>
<keyword evidence="6 7" id="KW-0472">Membrane</keyword>
<dbReference type="InterPro" id="IPR003317">
    <property type="entry name" value="Cyt-d_oxidase_su2"/>
</dbReference>
<feature type="transmembrane region" description="Helical" evidence="7">
    <location>
        <begin position="140"/>
        <end position="158"/>
    </location>
</feature>
<evidence type="ECO:0000256" key="2">
    <source>
        <dbReference type="ARBA" id="ARBA00007543"/>
    </source>
</evidence>
<evidence type="ECO:0000256" key="4">
    <source>
        <dbReference type="ARBA" id="ARBA00022692"/>
    </source>
</evidence>
<dbReference type="PANTHER" id="PTHR43141:SF4">
    <property type="entry name" value="CYTOCHROME BD2 SUBUNIT II"/>
    <property type="match status" value="1"/>
</dbReference>
<dbReference type="GO" id="GO:0016682">
    <property type="term" value="F:oxidoreductase activity, acting on diphenols and related substances as donors, oxygen as acceptor"/>
    <property type="evidence" value="ECO:0007669"/>
    <property type="project" value="TreeGrafter"/>
</dbReference>
<evidence type="ECO:0000256" key="1">
    <source>
        <dbReference type="ARBA" id="ARBA00004651"/>
    </source>
</evidence>
<dbReference type="GO" id="GO:0019646">
    <property type="term" value="P:aerobic electron transport chain"/>
    <property type="evidence" value="ECO:0007669"/>
    <property type="project" value="TreeGrafter"/>
</dbReference>
<name>A0A852TS67_9ACTN</name>
<dbReference type="Proteomes" id="UP000589036">
    <property type="component" value="Unassembled WGS sequence"/>
</dbReference>
<comment type="subcellular location">
    <subcellularLocation>
        <location evidence="1">Cell membrane</location>
        <topology evidence="1">Multi-pass membrane protein</topology>
    </subcellularLocation>
</comment>
<feature type="transmembrane region" description="Helical" evidence="7">
    <location>
        <begin position="46"/>
        <end position="69"/>
    </location>
</feature>
<evidence type="ECO:0000256" key="5">
    <source>
        <dbReference type="ARBA" id="ARBA00022989"/>
    </source>
</evidence>
<feature type="transmembrane region" description="Helical" evidence="7">
    <location>
        <begin position="259"/>
        <end position="279"/>
    </location>
</feature>
<protein>
    <submittedName>
        <fullName evidence="8">Cytochrome bd-type quinol oxidase subunit 2</fullName>
    </submittedName>
</protein>
<dbReference type="GO" id="GO:0009055">
    <property type="term" value="F:electron transfer activity"/>
    <property type="evidence" value="ECO:0007669"/>
    <property type="project" value="TreeGrafter"/>
</dbReference>
<feature type="transmembrane region" description="Helical" evidence="7">
    <location>
        <begin position="81"/>
        <end position="100"/>
    </location>
</feature>
<dbReference type="Pfam" id="PF02322">
    <property type="entry name" value="Cyt_bd_oxida_II"/>
    <property type="match status" value="1"/>
</dbReference>
<evidence type="ECO:0000313" key="9">
    <source>
        <dbReference type="Proteomes" id="UP000589036"/>
    </source>
</evidence>
<feature type="transmembrane region" description="Helical" evidence="7">
    <location>
        <begin position="315"/>
        <end position="338"/>
    </location>
</feature>
<keyword evidence="3" id="KW-1003">Cell membrane</keyword>
<evidence type="ECO:0000313" key="8">
    <source>
        <dbReference type="EMBL" id="NYE46127.1"/>
    </source>
</evidence>
<dbReference type="RefSeq" id="WP_179642281.1">
    <property type="nucleotide sequence ID" value="NZ_BAAAYY010000051.1"/>
</dbReference>
<comment type="similarity">
    <text evidence="2">Belongs to the cytochrome ubiquinol oxidase subunit 2 family.</text>
</comment>
<comment type="caution">
    <text evidence="8">The sequence shown here is derived from an EMBL/GenBank/DDBJ whole genome shotgun (WGS) entry which is preliminary data.</text>
</comment>
<feature type="transmembrane region" description="Helical" evidence="7">
    <location>
        <begin position="291"/>
        <end position="309"/>
    </location>
</feature>
<dbReference type="EMBL" id="JACCCC010000001">
    <property type="protein sequence ID" value="NYE46127.1"/>
    <property type="molecule type" value="Genomic_DNA"/>
</dbReference>
<evidence type="ECO:0000256" key="3">
    <source>
        <dbReference type="ARBA" id="ARBA00022475"/>
    </source>
</evidence>
<gene>
    <name evidence="8" type="ORF">HDA32_001247</name>
</gene>
<keyword evidence="4 7" id="KW-0812">Transmembrane</keyword>
<dbReference type="PANTHER" id="PTHR43141">
    <property type="entry name" value="CYTOCHROME BD2 SUBUNIT II"/>
    <property type="match status" value="1"/>
</dbReference>
<dbReference type="AlphaFoldDB" id="A0A852TS67"/>
<accession>A0A852TS67</accession>
<feature type="transmembrane region" description="Helical" evidence="7">
    <location>
        <begin position="6"/>
        <end position="34"/>
    </location>
</feature>